<dbReference type="OrthoDB" id="166065at2759"/>
<evidence type="ECO:0000313" key="2">
    <source>
        <dbReference type="EMBL" id="TDH69568.1"/>
    </source>
</evidence>
<dbReference type="GeneID" id="94346657"/>
<keyword evidence="3" id="KW-1185">Reference proteome</keyword>
<dbReference type="KEGG" id="blac:94346657"/>
<proteinExistence type="predicted"/>
<name>A0A976IEP9_BRELC</name>
<dbReference type="Proteomes" id="UP000294530">
    <property type="component" value="Unassembled WGS sequence"/>
</dbReference>
<feature type="compositionally biased region" description="Basic and acidic residues" evidence="1">
    <location>
        <begin position="256"/>
        <end position="268"/>
    </location>
</feature>
<gene>
    <name evidence="2" type="ORF">CCR75_002889</name>
</gene>
<dbReference type="RefSeq" id="XP_067819067.1">
    <property type="nucleotide sequence ID" value="XM_067960986.1"/>
</dbReference>
<evidence type="ECO:0000313" key="3">
    <source>
        <dbReference type="Proteomes" id="UP000294530"/>
    </source>
</evidence>
<evidence type="ECO:0000256" key="1">
    <source>
        <dbReference type="SAM" id="MobiDB-lite"/>
    </source>
</evidence>
<feature type="compositionally biased region" description="Polar residues" evidence="1">
    <location>
        <begin position="304"/>
        <end position="324"/>
    </location>
</feature>
<dbReference type="AlphaFoldDB" id="A0A976IEP9"/>
<dbReference type="EMBL" id="SHOA02000002">
    <property type="protein sequence ID" value="TDH69568.1"/>
    <property type="molecule type" value="Genomic_DNA"/>
</dbReference>
<feature type="region of interest" description="Disordered" evidence="1">
    <location>
        <begin position="256"/>
        <end position="329"/>
    </location>
</feature>
<feature type="compositionally biased region" description="Basic and acidic residues" evidence="1">
    <location>
        <begin position="281"/>
        <end position="303"/>
    </location>
</feature>
<organism evidence="2 3">
    <name type="scientific">Bremia lactucae</name>
    <name type="common">Lettuce downy mildew</name>
    <dbReference type="NCBI Taxonomy" id="4779"/>
    <lineage>
        <taxon>Eukaryota</taxon>
        <taxon>Sar</taxon>
        <taxon>Stramenopiles</taxon>
        <taxon>Oomycota</taxon>
        <taxon>Peronosporomycetes</taxon>
        <taxon>Peronosporales</taxon>
        <taxon>Peronosporaceae</taxon>
        <taxon>Bremia</taxon>
    </lineage>
</organism>
<sequence length="440" mass="47827">MKIPHHSIKERWIDAVPHAAAKAVRDAATAPSATADATIIKTVAAEAEALPTEHIVAEKYIKRRPSSGVVAALASIPRTKAPVGSVAALETARVSAVEVEVSIIVVVSPFVVNTTAHVLITLTIACTAPANAVTRSIRGTKTIEVIVAVVQVRVKGNRTHVGAAPATVLVFAEAPAPVDIVPVILRITRVHMDATHRTITTVPVCVSRVGVVVPDDRDQILTSAKMKMQFHVQIHHIIALEAQTSTLSAQVPCQPKVEESAHTKHDVEMVSITPAIESNNDDEKSLSRRANHDNLIDSRERSQNHLPSRSPSHRNSLALPSQAPNGLITPAKSVTDLDQVPALSPRSALTTSTLMPPRPAVNPIVDKWHEAKRESYRAYLKSNSDYNRAEMKYLSVEAELRLTEFWLGVVTKNLEDVGKRIEVHDWNFQKITNQIATDDA</sequence>
<comment type="caution">
    <text evidence="2">The sequence shown here is derived from an EMBL/GenBank/DDBJ whole genome shotgun (WGS) entry which is preliminary data.</text>
</comment>
<reference evidence="2 3" key="1">
    <citation type="journal article" date="2021" name="Genome Biol.">
        <title>AFLAP: assembly-free linkage analysis pipeline using k-mers from genome sequencing data.</title>
        <authorList>
            <person name="Fletcher K."/>
            <person name="Zhang L."/>
            <person name="Gil J."/>
            <person name="Han R."/>
            <person name="Cavanaugh K."/>
            <person name="Michelmore R."/>
        </authorList>
    </citation>
    <scope>NUCLEOTIDE SEQUENCE [LARGE SCALE GENOMIC DNA]</scope>
    <source>
        <strain evidence="2 3">SF5</strain>
    </source>
</reference>
<protein>
    <submittedName>
        <fullName evidence="2">Uncharacterized protein</fullName>
    </submittedName>
</protein>
<accession>A0A976IEP9</accession>